<dbReference type="CDD" id="cd01823">
    <property type="entry name" value="SEST_like"/>
    <property type="match status" value="1"/>
</dbReference>
<feature type="chain" id="PRO_5047393001" evidence="1">
    <location>
        <begin position="31"/>
        <end position="286"/>
    </location>
</feature>
<dbReference type="PANTHER" id="PTHR37981:SF1">
    <property type="entry name" value="SGNH HYDROLASE-TYPE ESTERASE DOMAIN-CONTAINING PROTEIN"/>
    <property type="match status" value="1"/>
</dbReference>
<organism evidence="3 4">
    <name type="scientific">Rhodococcus sovatensis</name>
    <dbReference type="NCBI Taxonomy" id="1805840"/>
    <lineage>
        <taxon>Bacteria</taxon>
        <taxon>Bacillati</taxon>
        <taxon>Actinomycetota</taxon>
        <taxon>Actinomycetes</taxon>
        <taxon>Mycobacteriales</taxon>
        <taxon>Nocardiaceae</taxon>
        <taxon>Rhodococcus</taxon>
    </lineage>
</organism>
<dbReference type="InterPro" id="IPR037460">
    <property type="entry name" value="SEST-like"/>
</dbReference>
<dbReference type="EMBL" id="CP147846">
    <property type="protein sequence ID" value="WXG66613.1"/>
    <property type="molecule type" value="Genomic_DNA"/>
</dbReference>
<dbReference type="InterPro" id="IPR013830">
    <property type="entry name" value="SGNH_hydro"/>
</dbReference>
<reference evidence="3 4" key="1">
    <citation type="submission" date="2024-03" db="EMBL/GenBank/DDBJ databases">
        <title>Natural products discovery in diverse microorganisms through a two-stage MS feature dereplication strategy.</title>
        <authorList>
            <person name="Zhang R."/>
        </authorList>
    </citation>
    <scope>NUCLEOTIDE SEQUENCE [LARGE SCALE GENOMIC DNA]</scope>
    <source>
        <strain evidence="3 4">18930</strain>
    </source>
</reference>
<sequence length="286" mass="29735">MTHRSRVRICAAALLTALACAVSVAPSAHADVLEYVNLGDSFSAGSGVLPLVGDAPLACLRSERNFARVVAEQQGYELIDVSCGGASTEDFRSRQHPDTPPQLDALSSSTDLVTLMIGGNDGGVFAGAIGACVRAALGSPGTFSPCADTAGTSFVDTIEHQTYPAIVQALSDVRDRAPSAHIVIVGYPWLLPAQGTCSPNMPVAEGDVPYLRALQSTLNTAVSRAASETGVTYVDMSVVSEGHDGCQPAGSRWVEPLVFSEQFVPVHPNALGEAAIADEVTRALTR</sequence>
<dbReference type="RefSeq" id="WP_338886057.1">
    <property type="nucleotide sequence ID" value="NZ_CP147846.1"/>
</dbReference>
<dbReference type="PROSITE" id="PS51257">
    <property type="entry name" value="PROKAR_LIPOPROTEIN"/>
    <property type="match status" value="1"/>
</dbReference>
<protein>
    <submittedName>
        <fullName evidence="3">SGNH/GDSL hydrolase family protein</fullName>
        <ecNumber evidence="3">3.1.-.-</ecNumber>
    </submittedName>
</protein>
<evidence type="ECO:0000313" key="3">
    <source>
        <dbReference type="EMBL" id="WXG66613.1"/>
    </source>
</evidence>
<keyword evidence="1" id="KW-0732">Signal</keyword>
<keyword evidence="4" id="KW-1185">Reference proteome</keyword>
<feature type="signal peptide" evidence="1">
    <location>
        <begin position="1"/>
        <end position="30"/>
    </location>
</feature>
<accession>A0ABZ2PFI5</accession>
<dbReference type="Pfam" id="PF13472">
    <property type="entry name" value="Lipase_GDSL_2"/>
    <property type="match status" value="1"/>
</dbReference>
<feature type="domain" description="SGNH hydrolase-type esterase" evidence="2">
    <location>
        <begin position="38"/>
        <end position="274"/>
    </location>
</feature>
<dbReference type="Gene3D" id="3.40.50.1110">
    <property type="entry name" value="SGNH hydrolase"/>
    <property type="match status" value="1"/>
</dbReference>
<keyword evidence="3" id="KW-0378">Hydrolase</keyword>
<dbReference type="EC" id="3.1.-.-" evidence="3"/>
<dbReference type="GO" id="GO:0016787">
    <property type="term" value="F:hydrolase activity"/>
    <property type="evidence" value="ECO:0007669"/>
    <property type="project" value="UniProtKB-KW"/>
</dbReference>
<evidence type="ECO:0000313" key="4">
    <source>
        <dbReference type="Proteomes" id="UP001432000"/>
    </source>
</evidence>
<dbReference type="Proteomes" id="UP001432000">
    <property type="component" value="Chromosome"/>
</dbReference>
<name>A0ABZ2PFI5_9NOCA</name>
<proteinExistence type="predicted"/>
<dbReference type="PANTHER" id="PTHR37981">
    <property type="entry name" value="LIPASE 2"/>
    <property type="match status" value="1"/>
</dbReference>
<evidence type="ECO:0000256" key="1">
    <source>
        <dbReference type="SAM" id="SignalP"/>
    </source>
</evidence>
<dbReference type="InterPro" id="IPR036514">
    <property type="entry name" value="SGNH_hydro_sf"/>
</dbReference>
<dbReference type="SUPFAM" id="SSF52266">
    <property type="entry name" value="SGNH hydrolase"/>
    <property type="match status" value="1"/>
</dbReference>
<gene>
    <name evidence="3" type="ORF">WDS16_15090</name>
</gene>
<evidence type="ECO:0000259" key="2">
    <source>
        <dbReference type="Pfam" id="PF13472"/>
    </source>
</evidence>